<organism evidence="2 3">
    <name type="scientific">Cesiribacter andamanensis AMV16</name>
    <dbReference type="NCBI Taxonomy" id="1279009"/>
    <lineage>
        <taxon>Bacteria</taxon>
        <taxon>Pseudomonadati</taxon>
        <taxon>Bacteroidota</taxon>
        <taxon>Cytophagia</taxon>
        <taxon>Cytophagales</taxon>
        <taxon>Cesiribacteraceae</taxon>
        <taxon>Cesiribacter</taxon>
    </lineage>
</organism>
<keyword evidence="1" id="KW-0812">Transmembrane</keyword>
<dbReference type="InterPro" id="IPR007165">
    <property type="entry name" value="Phage_holin_4_2"/>
</dbReference>
<keyword evidence="1" id="KW-0472">Membrane</keyword>
<sequence length="122" mass="13304">MIKLLVHLLVDALVLILAAKAMSSVYVRSFGTAIWVAVLIGIFSFLIGWLLTLVLNLATLGIFYFTGLGFIIRIIVNAIIIEIVDKVSKGFNTKGFMPSLILAILIALVGSILDYFLFASEV</sequence>
<keyword evidence="3" id="KW-1185">Reference proteome</keyword>
<feature type="transmembrane region" description="Helical" evidence="1">
    <location>
        <begin position="96"/>
        <end position="118"/>
    </location>
</feature>
<proteinExistence type="predicted"/>
<evidence type="ECO:0000256" key="1">
    <source>
        <dbReference type="SAM" id="Phobius"/>
    </source>
</evidence>
<dbReference type="PANTHER" id="PTHR37309">
    <property type="entry name" value="SLR0284 PROTEIN"/>
    <property type="match status" value="1"/>
</dbReference>
<dbReference type="PATRIC" id="fig|1279009.4.peg.1179"/>
<evidence type="ECO:0008006" key="4">
    <source>
        <dbReference type="Google" id="ProtNLM"/>
    </source>
</evidence>
<dbReference type="Pfam" id="PF04020">
    <property type="entry name" value="Phage_holin_4_2"/>
    <property type="match status" value="1"/>
</dbReference>
<dbReference type="PANTHER" id="PTHR37309:SF1">
    <property type="entry name" value="SLR0284 PROTEIN"/>
    <property type="match status" value="1"/>
</dbReference>
<dbReference type="EMBL" id="AODQ01000019">
    <property type="protein sequence ID" value="EMR03733.1"/>
    <property type="molecule type" value="Genomic_DNA"/>
</dbReference>
<dbReference type="OrthoDB" id="6402664at2"/>
<gene>
    <name evidence="2" type="ORF">ADICEAN_01167</name>
</gene>
<name>M7N519_9BACT</name>
<comment type="caution">
    <text evidence="2">The sequence shown here is derived from an EMBL/GenBank/DDBJ whole genome shotgun (WGS) entry which is preliminary data.</text>
</comment>
<protein>
    <recommendedName>
        <fullName evidence="4">Phage holin family protein</fullName>
    </recommendedName>
</protein>
<evidence type="ECO:0000313" key="3">
    <source>
        <dbReference type="Proteomes" id="UP000011910"/>
    </source>
</evidence>
<dbReference type="STRING" id="1279009.ADICEAN_01167"/>
<feature type="transmembrane region" description="Helical" evidence="1">
    <location>
        <begin position="62"/>
        <end position="84"/>
    </location>
</feature>
<dbReference type="AlphaFoldDB" id="M7N519"/>
<dbReference type="RefSeq" id="WP_009194567.1">
    <property type="nucleotide sequence ID" value="NZ_AODQ01000019.1"/>
</dbReference>
<evidence type="ECO:0000313" key="2">
    <source>
        <dbReference type="EMBL" id="EMR03733.1"/>
    </source>
</evidence>
<keyword evidence="1" id="KW-1133">Transmembrane helix</keyword>
<reference evidence="2 3" key="1">
    <citation type="journal article" date="2013" name="Genome Announc.">
        <title>Draft Genome Sequence of Cesiribacter andamanensis Strain AMV16T, Isolated from a Soil Sample from a Mud Volcano in the Andaman Islands, India.</title>
        <authorList>
            <person name="Shivaji S."/>
            <person name="Ara S."/>
            <person name="Begum Z."/>
            <person name="Srinivas T.N."/>
            <person name="Singh A."/>
            <person name="Kumar Pinnaka A."/>
        </authorList>
    </citation>
    <scope>NUCLEOTIDE SEQUENCE [LARGE SCALE GENOMIC DNA]</scope>
    <source>
        <strain evidence="2 3">AMV16</strain>
    </source>
</reference>
<dbReference type="eggNOG" id="COG1950">
    <property type="taxonomic scope" value="Bacteria"/>
</dbReference>
<dbReference type="Proteomes" id="UP000011910">
    <property type="component" value="Unassembled WGS sequence"/>
</dbReference>
<feature type="transmembrane region" description="Helical" evidence="1">
    <location>
        <begin position="33"/>
        <end position="55"/>
    </location>
</feature>
<accession>M7N519</accession>